<keyword evidence="1" id="KW-0732">Signal</keyword>
<proteinExistence type="predicted"/>
<dbReference type="Proteomes" id="UP000005237">
    <property type="component" value="Unassembled WGS sequence"/>
</dbReference>
<reference evidence="3" key="1">
    <citation type="submission" date="2010-08" db="EMBL/GenBank/DDBJ databases">
        <authorList>
            <consortium name="Caenorhabditis japonica Sequencing Consortium"/>
            <person name="Wilson R.K."/>
        </authorList>
    </citation>
    <scope>NUCLEOTIDE SEQUENCE [LARGE SCALE GENOMIC DNA]</scope>
    <source>
        <strain evidence="3">DF5081</strain>
    </source>
</reference>
<dbReference type="EnsemblMetazoa" id="CJA36863b.1">
    <property type="protein sequence ID" value="CJA36863b.1"/>
    <property type="gene ID" value="WBGene00212710"/>
</dbReference>
<evidence type="ECO:0000256" key="1">
    <source>
        <dbReference type="SAM" id="SignalP"/>
    </source>
</evidence>
<organism evidence="2 3">
    <name type="scientific">Caenorhabditis japonica</name>
    <dbReference type="NCBI Taxonomy" id="281687"/>
    <lineage>
        <taxon>Eukaryota</taxon>
        <taxon>Metazoa</taxon>
        <taxon>Ecdysozoa</taxon>
        <taxon>Nematoda</taxon>
        <taxon>Chromadorea</taxon>
        <taxon>Rhabditida</taxon>
        <taxon>Rhabditina</taxon>
        <taxon>Rhabditomorpha</taxon>
        <taxon>Rhabditoidea</taxon>
        <taxon>Rhabditidae</taxon>
        <taxon>Peloderinae</taxon>
        <taxon>Caenorhabditis</taxon>
    </lineage>
</organism>
<feature type="signal peptide" evidence="1">
    <location>
        <begin position="1"/>
        <end position="29"/>
    </location>
</feature>
<protein>
    <submittedName>
        <fullName evidence="2">Uncharacterized protein</fullName>
    </submittedName>
</protein>
<sequence length="251" mass="28949">MLLRSLTSPVIRLLLVLVSLVATWHTATAIKCYSCANDFIVWVSEWGCSSLYEIKLRFVSIHGPNKKNTPICLFVHDFNVQQWRHFFLKRNYDISTSDPECTSRDYISDLYQNCHSTCFVFYLNGTNKETGHTTVLGVGRGCSANFLTDDQHLHLGLGAHSRPSHVGEYLPHDFDQFDITEHWCFCATEKCNSEECFSSPFGSREYASSYIAKRLQYSSYSHNPWKYRNTGSRDTTVFTLTVFMYIVTFFL</sequence>
<feature type="chain" id="PRO_5035783347" evidence="1">
    <location>
        <begin position="30"/>
        <end position="251"/>
    </location>
</feature>
<reference evidence="2" key="2">
    <citation type="submission" date="2022-06" db="UniProtKB">
        <authorList>
            <consortium name="EnsemblMetazoa"/>
        </authorList>
    </citation>
    <scope>IDENTIFICATION</scope>
    <source>
        <strain evidence="2">DF5081</strain>
    </source>
</reference>
<name>A0A8R1EH99_CAEJA</name>
<keyword evidence="3" id="KW-1185">Reference proteome</keyword>
<accession>A0A8R1EH99</accession>
<evidence type="ECO:0000313" key="2">
    <source>
        <dbReference type="EnsemblMetazoa" id="CJA36863b.1"/>
    </source>
</evidence>
<dbReference type="AlphaFoldDB" id="A0A8R1EH99"/>
<evidence type="ECO:0000313" key="3">
    <source>
        <dbReference type="Proteomes" id="UP000005237"/>
    </source>
</evidence>